<name>A0A2J6TVN6_9HELO</name>
<dbReference type="InterPro" id="IPR010730">
    <property type="entry name" value="HET"/>
</dbReference>
<feature type="domain" description="Heterokaryon incompatibility" evidence="1">
    <location>
        <begin position="47"/>
        <end position="218"/>
    </location>
</feature>
<dbReference type="Proteomes" id="UP000235371">
    <property type="component" value="Unassembled WGS sequence"/>
</dbReference>
<gene>
    <name evidence="2" type="ORF">K444DRAFT_550204</name>
</gene>
<sequence length="625" mass="71382">MDKKEYEYIDLASHRQEMRLVHLLPGAWQDRVSCTLEVVTLNDKPRYETLSYVWGDTTGTSPIFLEGCSFPVTHNLQSALRRLRHTNEERVMWVDQLCINQLNDNEKTQQVMLMPAIYSNCQEAFCWLAELDARDKEFVVGEREPEPEPGRHYGGGTIKSAFNLLSLIASGDHMSELSCFQFTKPSSLHIKPDFAPAFQGLRRIVEQPYWDRIWTIQEQILPPKATITFGPYTLPLEVLIAAGESILLHHWQTCCALAVDSLGLEERVTLQQVFFKTTIMGNILSGYNKSQNILIEVLQTARNKNATDSRDKVFGVLGLVNNWLTTTPILPDYTLTDIEVFAQVTVNWITNRRDLFILTGNMLRRPHIPSWIQDWAPAATFEGTEYHHETGWNALYWKYSASLTKGARSKLLSNSELQLEGIFVDKVSRVALQMVTNDWNDAKFFIDSWEEFVDISNNSEREYVGGGKFYDAFWRTLAGNLFWTGVKTSNLIDAYRKAVPEDRRVFGLLREQIRLAKPQQHVLSDETAGFEKVLPVTARYRTLFVTQKGYLGIGTTGIKEGDDVYIFYGGNIPFITRSKEETGDLCSTETTHKRCELIGDCYLHGVMEGELMKEPEEDTDSVILC</sequence>
<organism evidence="2 3">
    <name type="scientific">Hyaloscypha bicolor E</name>
    <dbReference type="NCBI Taxonomy" id="1095630"/>
    <lineage>
        <taxon>Eukaryota</taxon>
        <taxon>Fungi</taxon>
        <taxon>Dikarya</taxon>
        <taxon>Ascomycota</taxon>
        <taxon>Pezizomycotina</taxon>
        <taxon>Leotiomycetes</taxon>
        <taxon>Helotiales</taxon>
        <taxon>Hyaloscyphaceae</taxon>
        <taxon>Hyaloscypha</taxon>
        <taxon>Hyaloscypha bicolor</taxon>
    </lineage>
</organism>
<dbReference type="PANTHER" id="PTHR24148">
    <property type="entry name" value="ANKYRIN REPEAT DOMAIN-CONTAINING PROTEIN 39 HOMOLOG-RELATED"/>
    <property type="match status" value="1"/>
</dbReference>
<dbReference type="PANTHER" id="PTHR24148:SF82">
    <property type="entry name" value="HETEROKARYON INCOMPATIBILITY DOMAIN-CONTAINING PROTEIN"/>
    <property type="match status" value="1"/>
</dbReference>
<evidence type="ECO:0000313" key="2">
    <source>
        <dbReference type="EMBL" id="PMD67065.1"/>
    </source>
</evidence>
<proteinExistence type="predicted"/>
<dbReference type="GeneID" id="36584577"/>
<evidence type="ECO:0000259" key="1">
    <source>
        <dbReference type="Pfam" id="PF06985"/>
    </source>
</evidence>
<dbReference type="STRING" id="1095630.A0A2J6TVN6"/>
<reference evidence="2 3" key="1">
    <citation type="submission" date="2016-04" db="EMBL/GenBank/DDBJ databases">
        <title>A degradative enzymes factory behind the ericoid mycorrhizal symbiosis.</title>
        <authorList>
            <consortium name="DOE Joint Genome Institute"/>
            <person name="Martino E."/>
            <person name="Morin E."/>
            <person name="Grelet G."/>
            <person name="Kuo A."/>
            <person name="Kohler A."/>
            <person name="Daghino S."/>
            <person name="Barry K."/>
            <person name="Choi C."/>
            <person name="Cichocki N."/>
            <person name="Clum A."/>
            <person name="Copeland A."/>
            <person name="Hainaut M."/>
            <person name="Haridas S."/>
            <person name="Labutti K."/>
            <person name="Lindquist E."/>
            <person name="Lipzen A."/>
            <person name="Khouja H.-R."/>
            <person name="Murat C."/>
            <person name="Ohm R."/>
            <person name="Olson A."/>
            <person name="Spatafora J."/>
            <person name="Veneault-Fourrey C."/>
            <person name="Henrissat B."/>
            <person name="Grigoriev I."/>
            <person name="Martin F."/>
            <person name="Perotto S."/>
        </authorList>
    </citation>
    <scope>NUCLEOTIDE SEQUENCE [LARGE SCALE GENOMIC DNA]</scope>
    <source>
        <strain evidence="2 3">E</strain>
    </source>
</reference>
<accession>A0A2J6TVN6</accession>
<dbReference type="InterPro" id="IPR052895">
    <property type="entry name" value="HetReg/Transcr_Mod"/>
</dbReference>
<protein>
    <submittedName>
        <fullName evidence="2">HET-domain-containing protein</fullName>
    </submittedName>
</protein>
<dbReference type="InParanoid" id="A0A2J6TVN6"/>
<dbReference type="RefSeq" id="XP_024743969.1">
    <property type="nucleotide sequence ID" value="XM_024876498.1"/>
</dbReference>
<dbReference type="Pfam" id="PF26639">
    <property type="entry name" value="Het-6_barrel"/>
    <property type="match status" value="1"/>
</dbReference>
<dbReference type="EMBL" id="KZ613740">
    <property type="protein sequence ID" value="PMD67065.1"/>
    <property type="molecule type" value="Genomic_DNA"/>
</dbReference>
<keyword evidence="3" id="KW-1185">Reference proteome</keyword>
<dbReference type="AlphaFoldDB" id="A0A2J6TVN6"/>
<dbReference type="Pfam" id="PF06985">
    <property type="entry name" value="HET"/>
    <property type="match status" value="1"/>
</dbReference>
<evidence type="ECO:0000313" key="3">
    <source>
        <dbReference type="Proteomes" id="UP000235371"/>
    </source>
</evidence>
<dbReference type="OrthoDB" id="2157530at2759"/>